<sequence length="182" mass="19753">MKIRIQNVRLAFPNLFNATKVGDDDKPAFSASFLLPKDHPQIAEINAAIDQVAKDKWGAKADAQLKAMRAADKTALHNGDLKAQYSGFEGMLYISARNPVRPTTLNRDKSPVTESDGIIYAGCYVNAVLEIWAQDNKYGKRVNATLSGVQFNRDGDAFTGGGAASEDDFDDLEVGADAEELV</sequence>
<dbReference type="SUPFAM" id="SSF50249">
    <property type="entry name" value="Nucleic acid-binding proteins"/>
    <property type="match status" value="1"/>
</dbReference>
<evidence type="ECO:0000313" key="1">
    <source>
        <dbReference type="EMBL" id="CAB4163644.1"/>
    </source>
</evidence>
<evidence type="ECO:0008006" key="2">
    <source>
        <dbReference type="Google" id="ProtNLM"/>
    </source>
</evidence>
<organism evidence="1">
    <name type="scientific">uncultured Caudovirales phage</name>
    <dbReference type="NCBI Taxonomy" id="2100421"/>
    <lineage>
        <taxon>Viruses</taxon>
        <taxon>Duplodnaviria</taxon>
        <taxon>Heunggongvirae</taxon>
        <taxon>Uroviricota</taxon>
        <taxon>Caudoviricetes</taxon>
        <taxon>Peduoviridae</taxon>
        <taxon>Maltschvirus</taxon>
        <taxon>Maltschvirus maltsch</taxon>
    </lineage>
</organism>
<dbReference type="InterPro" id="IPR022595">
    <property type="entry name" value="Enc34_ssDNA-bd"/>
</dbReference>
<gene>
    <name evidence="1" type="ORF">UFOVP814_44</name>
</gene>
<dbReference type="InterPro" id="IPR012340">
    <property type="entry name" value="NA-bd_OB-fold"/>
</dbReference>
<name>A0A6J5P7X3_9CAUD</name>
<dbReference type="Pfam" id="PF10991">
    <property type="entry name" value="Enc34_ssDNA-bd"/>
    <property type="match status" value="1"/>
</dbReference>
<dbReference type="EMBL" id="LR796746">
    <property type="protein sequence ID" value="CAB4163644.1"/>
    <property type="molecule type" value="Genomic_DNA"/>
</dbReference>
<protein>
    <recommendedName>
        <fullName evidence="2">DUF2815 family protein</fullName>
    </recommendedName>
</protein>
<accession>A0A6J5P7X3</accession>
<dbReference type="Gene3D" id="2.40.50.140">
    <property type="entry name" value="Nucleic acid-binding proteins"/>
    <property type="match status" value="1"/>
</dbReference>
<proteinExistence type="predicted"/>
<reference evidence="1" key="1">
    <citation type="submission" date="2020-04" db="EMBL/GenBank/DDBJ databases">
        <authorList>
            <person name="Chiriac C."/>
            <person name="Salcher M."/>
            <person name="Ghai R."/>
            <person name="Kavagutti S V."/>
        </authorList>
    </citation>
    <scope>NUCLEOTIDE SEQUENCE</scope>
</reference>